<feature type="compositionally biased region" description="Low complexity" evidence="1">
    <location>
        <begin position="43"/>
        <end position="57"/>
    </location>
</feature>
<gene>
    <name evidence="3" type="ORF">LELG_03848</name>
</gene>
<organism evidence="3 4">
    <name type="scientific">Lodderomyces elongisporus (strain ATCC 11503 / CBS 2605 / JCM 1781 / NBRC 1676 / NRRL YB-4239)</name>
    <name type="common">Yeast</name>
    <name type="synonym">Saccharomyces elongisporus</name>
    <dbReference type="NCBI Taxonomy" id="379508"/>
    <lineage>
        <taxon>Eukaryota</taxon>
        <taxon>Fungi</taxon>
        <taxon>Dikarya</taxon>
        <taxon>Ascomycota</taxon>
        <taxon>Saccharomycotina</taxon>
        <taxon>Pichiomycetes</taxon>
        <taxon>Debaryomycetaceae</taxon>
        <taxon>Candida/Lodderomyces clade</taxon>
        <taxon>Lodderomyces</taxon>
    </lineage>
</organism>
<accession>A5E2L1</accession>
<evidence type="ECO:0000259" key="2">
    <source>
        <dbReference type="Pfam" id="PF13867"/>
    </source>
</evidence>
<evidence type="ECO:0000256" key="1">
    <source>
        <dbReference type="SAM" id="MobiDB-lite"/>
    </source>
</evidence>
<dbReference type="FunCoup" id="A5E2L1">
    <property type="interactions" value="118"/>
</dbReference>
<dbReference type="InParanoid" id="A5E2L1"/>
<dbReference type="HOGENOM" id="CLU_106811_0_0_1"/>
<proteinExistence type="predicted"/>
<feature type="compositionally biased region" description="Polar residues" evidence="1">
    <location>
        <begin position="160"/>
        <end position="169"/>
    </location>
</feature>
<sequence length="226" mass="25106">MAGRNPKGSASESESNTRNSHGGGLTGQSTSTAGGGNTGSGSGNSKTSQKMKNQLALQQQQNYLQRHINSNGPKDKPRIDPLDFETMDDSILLKYSERYGFNLPRPESLNSDILNSEIGKKTFTKRKQLKQRAHIAQILASAQESSNKNVNGGVDEEEQMNQGSPEEQQANRNRLLLEQGGRISKKEFANHVRNHFLSLTAKDNDIITGFLYKVKHQDKEFKLTFQ</sequence>
<dbReference type="KEGG" id="lel:PVL30_004674"/>
<feature type="region of interest" description="Disordered" evidence="1">
    <location>
        <begin position="1"/>
        <end position="57"/>
    </location>
</feature>
<evidence type="ECO:0000313" key="3">
    <source>
        <dbReference type="EMBL" id="EDK45669.1"/>
    </source>
</evidence>
<dbReference type="Proteomes" id="UP000001996">
    <property type="component" value="Unassembled WGS sequence"/>
</dbReference>
<name>A5E2L1_LODEL</name>
<dbReference type="AlphaFoldDB" id="A5E2L1"/>
<feature type="region of interest" description="Disordered" evidence="1">
    <location>
        <begin position="140"/>
        <end position="169"/>
    </location>
</feature>
<dbReference type="Pfam" id="PF13867">
    <property type="entry name" value="SAP30_Sin3_bdg"/>
    <property type="match status" value="1"/>
</dbReference>
<dbReference type="VEuPathDB" id="FungiDB:LELG_03848"/>
<evidence type="ECO:0000313" key="4">
    <source>
        <dbReference type="Proteomes" id="UP000001996"/>
    </source>
</evidence>
<dbReference type="OMA" id="THITNNH"/>
<protein>
    <recommendedName>
        <fullName evidence="2">Histone deacetylase complex subunit SAP30 Sin3 binding domain-containing protein</fullName>
    </recommendedName>
</protein>
<dbReference type="eggNOG" id="ENOG502RZ9X">
    <property type="taxonomic scope" value="Eukaryota"/>
</dbReference>
<dbReference type="GeneID" id="5232202"/>
<dbReference type="Gene3D" id="6.10.160.20">
    <property type="match status" value="1"/>
</dbReference>
<dbReference type="EMBL" id="CH981528">
    <property type="protein sequence ID" value="EDK45669.1"/>
    <property type="molecule type" value="Genomic_DNA"/>
</dbReference>
<dbReference type="InterPro" id="IPR025718">
    <property type="entry name" value="SAP30_Sin3-bd"/>
</dbReference>
<feature type="compositionally biased region" description="Polar residues" evidence="1">
    <location>
        <begin position="140"/>
        <end position="150"/>
    </location>
</feature>
<feature type="compositionally biased region" description="Gly residues" evidence="1">
    <location>
        <begin position="33"/>
        <end position="42"/>
    </location>
</feature>
<keyword evidence="4" id="KW-1185">Reference proteome</keyword>
<dbReference type="STRING" id="379508.A5E2L1"/>
<feature type="domain" description="Histone deacetylase complex subunit SAP30 Sin3 binding" evidence="2">
    <location>
        <begin position="183"/>
        <end position="215"/>
    </location>
</feature>
<reference evidence="3 4" key="1">
    <citation type="journal article" date="2009" name="Nature">
        <title>Evolution of pathogenicity and sexual reproduction in eight Candida genomes.</title>
        <authorList>
            <person name="Butler G."/>
            <person name="Rasmussen M.D."/>
            <person name="Lin M.F."/>
            <person name="Santos M.A."/>
            <person name="Sakthikumar S."/>
            <person name="Munro C.A."/>
            <person name="Rheinbay E."/>
            <person name="Grabherr M."/>
            <person name="Forche A."/>
            <person name="Reedy J.L."/>
            <person name="Agrafioti I."/>
            <person name="Arnaud M.B."/>
            <person name="Bates S."/>
            <person name="Brown A.J."/>
            <person name="Brunke S."/>
            <person name="Costanzo M.C."/>
            <person name="Fitzpatrick D.A."/>
            <person name="de Groot P.W."/>
            <person name="Harris D."/>
            <person name="Hoyer L.L."/>
            <person name="Hube B."/>
            <person name="Klis F.M."/>
            <person name="Kodira C."/>
            <person name="Lennard N."/>
            <person name="Logue M.E."/>
            <person name="Martin R."/>
            <person name="Neiman A.M."/>
            <person name="Nikolaou E."/>
            <person name="Quail M.A."/>
            <person name="Quinn J."/>
            <person name="Santos M.C."/>
            <person name="Schmitzberger F.F."/>
            <person name="Sherlock G."/>
            <person name="Shah P."/>
            <person name="Silverstein K.A."/>
            <person name="Skrzypek M.S."/>
            <person name="Soll D."/>
            <person name="Staggs R."/>
            <person name="Stansfield I."/>
            <person name="Stumpf M.P."/>
            <person name="Sudbery P.E."/>
            <person name="Srikantha T."/>
            <person name="Zeng Q."/>
            <person name="Berman J."/>
            <person name="Berriman M."/>
            <person name="Heitman J."/>
            <person name="Gow N.A."/>
            <person name="Lorenz M.C."/>
            <person name="Birren B.W."/>
            <person name="Kellis M."/>
            <person name="Cuomo C.A."/>
        </authorList>
    </citation>
    <scope>NUCLEOTIDE SEQUENCE [LARGE SCALE GENOMIC DNA]</scope>
    <source>
        <strain evidence="4">ATCC 11503 / BCRC 21390 / CBS 2605 / JCM 1781 / NBRC 1676 / NRRL YB-4239</strain>
    </source>
</reference>
<dbReference type="InterPro" id="IPR038291">
    <property type="entry name" value="SAP30_C_sf"/>
</dbReference>
<dbReference type="OrthoDB" id="510958at2759"/>
<feature type="compositionally biased region" description="Polar residues" evidence="1">
    <location>
        <begin position="8"/>
        <end position="19"/>
    </location>
</feature>